<evidence type="ECO:0000313" key="10">
    <source>
        <dbReference type="Proteomes" id="UP000054248"/>
    </source>
</evidence>
<dbReference type="EMBL" id="KN823059">
    <property type="protein sequence ID" value="KIO24560.1"/>
    <property type="molecule type" value="Genomic_DNA"/>
</dbReference>
<proteinExistence type="inferred from homology"/>
<keyword evidence="4 8" id="KW-0805">Transcription regulation</keyword>
<name>A0A0C3Q5U8_9AGAM</name>
<accession>A0A0C3Q5U8</accession>
<dbReference type="InterPro" id="IPR008831">
    <property type="entry name" value="Mediator_Med31"/>
</dbReference>
<dbReference type="AlphaFoldDB" id="A0A0C3Q5U8"/>
<dbReference type="PANTHER" id="PTHR13186">
    <property type="entry name" value="MEDIATOR OF RNA POLYMERASE II TRANSCRIPTION SUBUNIT 31"/>
    <property type="match status" value="1"/>
</dbReference>
<comment type="subcellular location">
    <subcellularLocation>
        <location evidence="1 8">Nucleus</location>
    </subcellularLocation>
</comment>
<comment type="function">
    <text evidence="8">Component of the Mediator complex, a coactivator involved in the regulated transcription of nearly all RNA polymerase II-dependent genes. Mediator functions as a bridge to convey information from gene-specific regulatory proteins to the basal RNA polymerase II transcription machinery. Mediator is recruited to promoters by direct interactions with regulatory proteins and serves as a scaffold for the assembly of a functional preinitiation complex with RNA polymerase II and the general transcription factors.</text>
</comment>
<evidence type="ECO:0000256" key="2">
    <source>
        <dbReference type="ARBA" id="ARBA00006378"/>
    </source>
</evidence>
<keyword evidence="5 8" id="KW-0010">Activator</keyword>
<evidence type="ECO:0000256" key="4">
    <source>
        <dbReference type="ARBA" id="ARBA00023015"/>
    </source>
</evidence>
<dbReference type="GO" id="GO:0003712">
    <property type="term" value="F:transcription coregulator activity"/>
    <property type="evidence" value="ECO:0007669"/>
    <property type="project" value="InterPro"/>
</dbReference>
<dbReference type="GO" id="GO:0006355">
    <property type="term" value="P:regulation of DNA-templated transcription"/>
    <property type="evidence" value="ECO:0007669"/>
    <property type="project" value="InterPro"/>
</dbReference>
<evidence type="ECO:0000256" key="5">
    <source>
        <dbReference type="ARBA" id="ARBA00023159"/>
    </source>
</evidence>
<comment type="subunit">
    <text evidence="8">Component of the Mediator complex.</text>
</comment>
<evidence type="ECO:0000256" key="8">
    <source>
        <dbReference type="RuleBase" id="RU364129"/>
    </source>
</evidence>
<dbReference type="Pfam" id="PF05669">
    <property type="entry name" value="Med31"/>
    <property type="match status" value="1"/>
</dbReference>
<sequence length="111" mass="13586">MKGNFEGIHASEERTANRELFSLELEFVQALASPFYLYNLAVEGYLDDPVFLNYLKYLGYWKEKEYARFIMYPQALHHLDLLQHQNFRNAVKRQETQTFMNHYQFEHWRTW</sequence>
<reference evidence="9 10" key="1">
    <citation type="submission" date="2014-04" db="EMBL/GenBank/DDBJ databases">
        <authorList>
            <consortium name="DOE Joint Genome Institute"/>
            <person name="Kuo A."/>
            <person name="Girlanda M."/>
            <person name="Perotto S."/>
            <person name="Kohler A."/>
            <person name="Nagy L.G."/>
            <person name="Floudas D."/>
            <person name="Copeland A."/>
            <person name="Barry K.W."/>
            <person name="Cichocki N."/>
            <person name="Veneault-Fourrey C."/>
            <person name="LaButti K."/>
            <person name="Lindquist E.A."/>
            <person name="Lipzen A."/>
            <person name="Lundell T."/>
            <person name="Morin E."/>
            <person name="Murat C."/>
            <person name="Sun H."/>
            <person name="Tunlid A."/>
            <person name="Henrissat B."/>
            <person name="Grigoriev I.V."/>
            <person name="Hibbett D.S."/>
            <person name="Martin F."/>
            <person name="Nordberg H.P."/>
            <person name="Cantor M.N."/>
            <person name="Hua S.X."/>
        </authorList>
    </citation>
    <scope>NUCLEOTIDE SEQUENCE [LARGE SCALE GENOMIC DNA]</scope>
    <source>
        <strain evidence="9 10">MUT 4182</strain>
    </source>
</reference>
<dbReference type="GO" id="GO:0016592">
    <property type="term" value="C:mediator complex"/>
    <property type="evidence" value="ECO:0007669"/>
    <property type="project" value="InterPro"/>
</dbReference>
<organism evidence="9 10">
    <name type="scientific">Tulasnella calospora MUT 4182</name>
    <dbReference type="NCBI Taxonomy" id="1051891"/>
    <lineage>
        <taxon>Eukaryota</taxon>
        <taxon>Fungi</taxon>
        <taxon>Dikarya</taxon>
        <taxon>Basidiomycota</taxon>
        <taxon>Agaricomycotina</taxon>
        <taxon>Agaricomycetes</taxon>
        <taxon>Cantharellales</taxon>
        <taxon>Tulasnellaceae</taxon>
        <taxon>Tulasnella</taxon>
    </lineage>
</organism>
<gene>
    <name evidence="9" type="ORF">M407DRAFT_76848</name>
</gene>
<evidence type="ECO:0000256" key="3">
    <source>
        <dbReference type="ARBA" id="ARBA00019660"/>
    </source>
</evidence>
<keyword evidence="10" id="KW-1185">Reference proteome</keyword>
<keyword evidence="6 8" id="KW-0804">Transcription</keyword>
<dbReference type="InterPro" id="IPR038089">
    <property type="entry name" value="Med31_sf"/>
</dbReference>
<reference evidence="10" key="2">
    <citation type="submission" date="2015-01" db="EMBL/GenBank/DDBJ databases">
        <title>Evolutionary Origins and Diversification of the Mycorrhizal Mutualists.</title>
        <authorList>
            <consortium name="DOE Joint Genome Institute"/>
            <consortium name="Mycorrhizal Genomics Consortium"/>
            <person name="Kohler A."/>
            <person name="Kuo A."/>
            <person name="Nagy L.G."/>
            <person name="Floudas D."/>
            <person name="Copeland A."/>
            <person name="Barry K.W."/>
            <person name="Cichocki N."/>
            <person name="Veneault-Fourrey C."/>
            <person name="LaButti K."/>
            <person name="Lindquist E.A."/>
            <person name="Lipzen A."/>
            <person name="Lundell T."/>
            <person name="Morin E."/>
            <person name="Murat C."/>
            <person name="Riley R."/>
            <person name="Ohm R."/>
            <person name="Sun H."/>
            <person name="Tunlid A."/>
            <person name="Henrissat B."/>
            <person name="Grigoriev I.V."/>
            <person name="Hibbett D.S."/>
            <person name="Martin F."/>
        </authorList>
    </citation>
    <scope>NUCLEOTIDE SEQUENCE [LARGE SCALE GENOMIC DNA]</scope>
    <source>
        <strain evidence="10">MUT 4182</strain>
    </source>
</reference>
<evidence type="ECO:0000256" key="1">
    <source>
        <dbReference type="ARBA" id="ARBA00004123"/>
    </source>
</evidence>
<dbReference type="STRING" id="1051891.A0A0C3Q5U8"/>
<evidence type="ECO:0000256" key="6">
    <source>
        <dbReference type="ARBA" id="ARBA00023163"/>
    </source>
</evidence>
<protein>
    <recommendedName>
        <fullName evidence="3 8">Mediator of RNA polymerase II transcription subunit 31</fullName>
    </recommendedName>
</protein>
<evidence type="ECO:0000313" key="9">
    <source>
        <dbReference type="EMBL" id="KIO24560.1"/>
    </source>
</evidence>
<dbReference type="Gene3D" id="1.10.10.1340">
    <property type="entry name" value="Mediator of RNA polymerase II, submodule Med31 (Soh1)"/>
    <property type="match status" value="1"/>
</dbReference>
<evidence type="ECO:0000256" key="7">
    <source>
        <dbReference type="ARBA" id="ARBA00023242"/>
    </source>
</evidence>
<dbReference type="OrthoDB" id="10257739at2759"/>
<dbReference type="HOGENOM" id="CLU_071681_3_2_1"/>
<comment type="similarity">
    <text evidence="2 8">Belongs to the Mediator complex subunit 31 family.</text>
</comment>
<dbReference type="Proteomes" id="UP000054248">
    <property type="component" value="Unassembled WGS sequence"/>
</dbReference>
<keyword evidence="7 8" id="KW-0539">Nucleus</keyword>